<protein>
    <recommendedName>
        <fullName evidence="6">Cytochrome c domain-containing protein</fullName>
    </recommendedName>
</protein>
<dbReference type="SUPFAM" id="SSF46626">
    <property type="entry name" value="Cytochrome c"/>
    <property type="match status" value="1"/>
</dbReference>
<comment type="caution">
    <text evidence="7">The sequence shown here is derived from an EMBL/GenBank/DDBJ whole genome shotgun (WGS) entry which is preliminary data.</text>
</comment>
<evidence type="ECO:0000259" key="6">
    <source>
        <dbReference type="PROSITE" id="PS51007"/>
    </source>
</evidence>
<evidence type="ECO:0000313" key="7">
    <source>
        <dbReference type="EMBL" id="OAI13838.1"/>
    </source>
</evidence>
<keyword evidence="2 4" id="KW-0479">Metal-binding</keyword>
<dbReference type="OrthoDB" id="188778at2"/>
<reference evidence="7 8" key="1">
    <citation type="submission" date="2016-03" db="EMBL/GenBank/DDBJ databases">
        <authorList>
            <person name="Ploux O."/>
        </authorList>
    </citation>
    <scope>NUCLEOTIDE SEQUENCE [LARGE SCALE GENOMIC DNA]</scope>
    <source>
        <strain evidence="7 8">R-45378</strain>
    </source>
</reference>
<organism evidence="7 8">
    <name type="scientific">Methylomonas koyamae</name>
    <dbReference type="NCBI Taxonomy" id="702114"/>
    <lineage>
        <taxon>Bacteria</taxon>
        <taxon>Pseudomonadati</taxon>
        <taxon>Pseudomonadota</taxon>
        <taxon>Gammaproteobacteria</taxon>
        <taxon>Methylococcales</taxon>
        <taxon>Methylococcaceae</taxon>
        <taxon>Methylomonas</taxon>
    </lineage>
</organism>
<dbReference type="Gene3D" id="1.10.760.10">
    <property type="entry name" value="Cytochrome c-like domain"/>
    <property type="match status" value="1"/>
</dbReference>
<dbReference type="Proteomes" id="UP000077857">
    <property type="component" value="Unassembled WGS sequence"/>
</dbReference>
<evidence type="ECO:0000313" key="8">
    <source>
        <dbReference type="Proteomes" id="UP000077857"/>
    </source>
</evidence>
<evidence type="ECO:0000256" key="3">
    <source>
        <dbReference type="ARBA" id="ARBA00023004"/>
    </source>
</evidence>
<name>A0A177N720_9GAMM</name>
<dbReference type="EMBL" id="LUUJ01000095">
    <property type="protein sequence ID" value="OAI13838.1"/>
    <property type="molecule type" value="Genomic_DNA"/>
</dbReference>
<dbReference type="Pfam" id="PF13442">
    <property type="entry name" value="Cytochrome_CBB3"/>
    <property type="match status" value="1"/>
</dbReference>
<dbReference type="PROSITE" id="PS51007">
    <property type="entry name" value="CYTC"/>
    <property type="match status" value="1"/>
</dbReference>
<dbReference type="InterPro" id="IPR036909">
    <property type="entry name" value="Cyt_c-like_dom_sf"/>
</dbReference>
<dbReference type="GO" id="GO:0009055">
    <property type="term" value="F:electron transfer activity"/>
    <property type="evidence" value="ECO:0007669"/>
    <property type="project" value="InterPro"/>
</dbReference>
<feature type="chain" id="PRO_5008068830" description="Cytochrome c domain-containing protein" evidence="5">
    <location>
        <begin position="22"/>
        <end position="96"/>
    </location>
</feature>
<dbReference type="GO" id="GO:0046872">
    <property type="term" value="F:metal ion binding"/>
    <property type="evidence" value="ECO:0007669"/>
    <property type="project" value="UniProtKB-KW"/>
</dbReference>
<keyword evidence="5" id="KW-0732">Signal</keyword>
<dbReference type="AlphaFoldDB" id="A0A177N720"/>
<keyword evidence="1 4" id="KW-0349">Heme</keyword>
<sequence length="96" mass="10410">MRRLRGIVYVLALIPVQAAHADLSAHAIAMNCLNCHARGRTESAALPTLAGLNAAEIERALLEFKYDKRPATLMPRLAKAYSDAELAAVAAYLARH</sequence>
<evidence type="ECO:0000256" key="4">
    <source>
        <dbReference type="PROSITE-ProRule" id="PRU00433"/>
    </source>
</evidence>
<gene>
    <name evidence="7" type="ORF">A1507_16265</name>
</gene>
<evidence type="ECO:0000256" key="2">
    <source>
        <dbReference type="ARBA" id="ARBA00022723"/>
    </source>
</evidence>
<feature type="signal peptide" evidence="5">
    <location>
        <begin position="1"/>
        <end position="21"/>
    </location>
</feature>
<dbReference type="GO" id="GO:0020037">
    <property type="term" value="F:heme binding"/>
    <property type="evidence" value="ECO:0007669"/>
    <property type="project" value="InterPro"/>
</dbReference>
<dbReference type="RefSeq" id="WP_064041280.1">
    <property type="nucleotide sequence ID" value="NZ_LUUJ01000095.1"/>
</dbReference>
<feature type="domain" description="Cytochrome c" evidence="6">
    <location>
        <begin position="19"/>
        <end position="96"/>
    </location>
</feature>
<evidence type="ECO:0000256" key="5">
    <source>
        <dbReference type="SAM" id="SignalP"/>
    </source>
</evidence>
<proteinExistence type="predicted"/>
<keyword evidence="3 4" id="KW-0408">Iron</keyword>
<accession>A0A177N720</accession>
<dbReference type="InterPro" id="IPR009056">
    <property type="entry name" value="Cyt_c-like_dom"/>
</dbReference>
<evidence type="ECO:0000256" key="1">
    <source>
        <dbReference type="ARBA" id="ARBA00022617"/>
    </source>
</evidence>